<protein>
    <submittedName>
        <fullName evidence="1">Uncharacterized protein</fullName>
    </submittedName>
</protein>
<dbReference type="Proteomes" id="UP000032142">
    <property type="component" value="Unassembled WGS sequence"/>
</dbReference>
<dbReference type="AlphaFoldDB" id="A0A0B0PQ24"/>
<evidence type="ECO:0000313" key="2">
    <source>
        <dbReference type="Proteomes" id="UP000032142"/>
    </source>
</evidence>
<organism evidence="1 2">
    <name type="scientific">Gossypium arboreum</name>
    <name type="common">Tree cotton</name>
    <name type="synonym">Gossypium nanking</name>
    <dbReference type="NCBI Taxonomy" id="29729"/>
    <lineage>
        <taxon>Eukaryota</taxon>
        <taxon>Viridiplantae</taxon>
        <taxon>Streptophyta</taxon>
        <taxon>Embryophyta</taxon>
        <taxon>Tracheophyta</taxon>
        <taxon>Spermatophyta</taxon>
        <taxon>Magnoliopsida</taxon>
        <taxon>eudicotyledons</taxon>
        <taxon>Gunneridae</taxon>
        <taxon>Pentapetalae</taxon>
        <taxon>rosids</taxon>
        <taxon>malvids</taxon>
        <taxon>Malvales</taxon>
        <taxon>Malvaceae</taxon>
        <taxon>Malvoideae</taxon>
        <taxon>Gossypium</taxon>
    </lineage>
</organism>
<dbReference type="EMBL" id="KN437202">
    <property type="protein sequence ID" value="KHG26539.1"/>
    <property type="molecule type" value="Genomic_DNA"/>
</dbReference>
<sequence>MQTHVREEEEKKFFSLQFSLSTKNSLFSPKN</sequence>
<proteinExistence type="predicted"/>
<gene>
    <name evidence="1" type="ORF">F383_33562</name>
</gene>
<keyword evidence="2" id="KW-1185">Reference proteome</keyword>
<accession>A0A0B0PQ24</accession>
<evidence type="ECO:0000313" key="1">
    <source>
        <dbReference type="EMBL" id="KHG26539.1"/>
    </source>
</evidence>
<reference evidence="2" key="1">
    <citation type="submission" date="2014-09" db="EMBL/GenBank/DDBJ databases">
        <authorList>
            <person name="Mudge J."/>
            <person name="Ramaraj T."/>
            <person name="Lindquist I.E."/>
            <person name="Bharti A.K."/>
            <person name="Sundararajan A."/>
            <person name="Cameron C.T."/>
            <person name="Woodward J.E."/>
            <person name="May G.D."/>
            <person name="Brubaker C."/>
            <person name="Broadhvest J."/>
            <person name="Wilkins T.A."/>
        </authorList>
    </citation>
    <scope>NUCLEOTIDE SEQUENCE</scope>
    <source>
        <strain evidence="2">cv. AKA8401</strain>
    </source>
</reference>
<name>A0A0B0PQ24_GOSAR</name>